<keyword evidence="2" id="KW-0479">Metal-binding</keyword>
<dbReference type="Pfam" id="PF03166">
    <property type="entry name" value="MH2"/>
    <property type="match status" value="1"/>
</dbReference>
<dbReference type="InterPro" id="IPR017855">
    <property type="entry name" value="SMAD-like_dom_sf"/>
</dbReference>
<protein>
    <recommendedName>
        <fullName evidence="7">Mothers against decapentaplegic homolog</fullName>
        <shortName evidence="7">MAD homolog</shortName>
        <shortName evidence="7">Mothers against DPP homolog</shortName>
    </recommendedName>
    <alternativeName>
        <fullName evidence="7">SMAD family member</fullName>
    </alternativeName>
</protein>
<dbReference type="GO" id="GO:0030154">
    <property type="term" value="P:cell differentiation"/>
    <property type="evidence" value="ECO:0007669"/>
    <property type="project" value="TreeGrafter"/>
</dbReference>
<dbReference type="Gene3D" id="3.90.520.10">
    <property type="entry name" value="SMAD MH1 domain"/>
    <property type="match status" value="1"/>
</dbReference>
<feature type="region of interest" description="Disordered" evidence="8">
    <location>
        <begin position="91"/>
        <end position="127"/>
    </location>
</feature>
<dbReference type="GO" id="GO:0140416">
    <property type="term" value="F:transcription regulator inhibitor activity"/>
    <property type="evidence" value="ECO:0007669"/>
    <property type="project" value="TreeGrafter"/>
</dbReference>
<dbReference type="GO" id="GO:0051239">
    <property type="term" value="P:regulation of multicellular organismal process"/>
    <property type="evidence" value="ECO:0007669"/>
    <property type="project" value="UniProtKB-ARBA"/>
</dbReference>
<evidence type="ECO:0000256" key="3">
    <source>
        <dbReference type="ARBA" id="ARBA00022833"/>
    </source>
</evidence>
<evidence type="ECO:0000256" key="1">
    <source>
        <dbReference type="ARBA" id="ARBA00005545"/>
    </source>
</evidence>
<dbReference type="GO" id="GO:0009653">
    <property type="term" value="P:anatomical structure morphogenesis"/>
    <property type="evidence" value="ECO:0007669"/>
    <property type="project" value="TreeGrafter"/>
</dbReference>
<dbReference type="GO" id="GO:0050793">
    <property type="term" value="P:regulation of developmental process"/>
    <property type="evidence" value="ECO:0007669"/>
    <property type="project" value="UniProtKB-ARBA"/>
</dbReference>
<evidence type="ECO:0000256" key="8">
    <source>
        <dbReference type="SAM" id="MobiDB-lite"/>
    </source>
</evidence>
<reference evidence="13" key="1">
    <citation type="submission" date="2017-02" db="UniProtKB">
        <authorList>
            <consortium name="WormBaseParasite"/>
        </authorList>
    </citation>
    <scope>IDENTIFICATION</scope>
</reference>
<keyword evidence="3" id="KW-0862">Zinc</keyword>
<dbReference type="GO" id="GO:0070411">
    <property type="term" value="F:I-SMAD binding"/>
    <property type="evidence" value="ECO:0007669"/>
    <property type="project" value="TreeGrafter"/>
</dbReference>
<dbReference type="PROSITE" id="PS51075">
    <property type="entry name" value="MH1"/>
    <property type="match status" value="1"/>
</dbReference>
<gene>
    <name evidence="11" type="ORF">ASIM_LOCUS16182</name>
</gene>
<dbReference type="SUPFAM" id="SSF56366">
    <property type="entry name" value="SMAD MH1 domain"/>
    <property type="match status" value="1"/>
</dbReference>
<feature type="domain" description="MH1" evidence="9">
    <location>
        <begin position="41"/>
        <end position="204"/>
    </location>
</feature>
<dbReference type="GO" id="GO:0071144">
    <property type="term" value="C:heteromeric SMAD protein complex"/>
    <property type="evidence" value="ECO:0007669"/>
    <property type="project" value="TreeGrafter"/>
</dbReference>
<dbReference type="GO" id="GO:0005737">
    <property type="term" value="C:cytoplasm"/>
    <property type="evidence" value="ECO:0007669"/>
    <property type="project" value="UniProtKB-SubCell"/>
</dbReference>
<dbReference type="Proteomes" id="UP000267096">
    <property type="component" value="Unassembled WGS sequence"/>
</dbReference>
<reference evidence="11 12" key="2">
    <citation type="submission" date="2018-11" db="EMBL/GenBank/DDBJ databases">
        <authorList>
            <consortium name="Pathogen Informatics"/>
        </authorList>
    </citation>
    <scope>NUCLEOTIDE SEQUENCE [LARGE SCALE GENOMIC DNA]</scope>
</reference>
<dbReference type="PANTHER" id="PTHR13703">
    <property type="entry name" value="SMAD"/>
    <property type="match status" value="1"/>
</dbReference>
<comment type="subcellular location">
    <subcellularLocation>
        <location evidence="7">Cytoplasm</location>
    </subcellularLocation>
    <subcellularLocation>
        <location evidence="7">Nucleus</location>
    </subcellularLocation>
</comment>
<dbReference type="InterPro" id="IPR001132">
    <property type="entry name" value="SMAD_dom_Dwarfin-type"/>
</dbReference>
<organism evidence="13">
    <name type="scientific">Anisakis simplex</name>
    <name type="common">Herring worm</name>
    <dbReference type="NCBI Taxonomy" id="6269"/>
    <lineage>
        <taxon>Eukaryota</taxon>
        <taxon>Metazoa</taxon>
        <taxon>Ecdysozoa</taxon>
        <taxon>Nematoda</taxon>
        <taxon>Chromadorea</taxon>
        <taxon>Rhabditida</taxon>
        <taxon>Spirurina</taxon>
        <taxon>Ascaridomorpha</taxon>
        <taxon>Ascaridoidea</taxon>
        <taxon>Anisakidae</taxon>
        <taxon>Anisakis</taxon>
        <taxon>Anisakis simplex complex</taxon>
    </lineage>
</organism>
<dbReference type="InterPro" id="IPR003619">
    <property type="entry name" value="MAD_homology1_Dwarfin-type"/>
</dbReference>
<keyword evidence="5 7" id="KW-0804">Transcription</keyword>
<evidence type="ECO:0000259" key="10">
    <source>
        <dbReference type="PROSITE" id="PS51076"/>
    </source>
</evidence>
<keyword evidence="6 7" id="KW-0539">Nucleus</keyword>
<dbReference type="Pfam" id="PF03165">
    <property type="entry name" value="MH1"/>
    <property type="match status" value="1"/>
</dbReference>
<dbReference type="PROSITE" id="PS51076">
    <property type="entry name" value="MH2"/>
    <property type="match status" value="1"/>
</dbReference>
<dbReference type="InterPro" id="IPR013790">
    <property type="entry name" value="Dwarfin"/>
</dbReference>
<dbReference type="GO" id="GO:0009791">
    <property type="term" value="P:post-embryonic development"/>
    <property type="evidence" value="ECO:0007669"/>
    <property type="project" value="UniProtKB-ARBA"/>
</dbReference>
<dbReference type="Gene3D" id="2.60.200.10">
    <property type="match status" value="1"/>
</dbReference>
<dbReference type="GO" id="GO:0060395">
    <property type="term" value="P:SMAD protein signal transduction"/>
    <property type="evidence" value="ECO:0007669"/>
    <property type="project" value="TreeGrafter"/>
</dbReference>
<evidence type="ECO:0000256" key="7">
    <source>
        <dbReference type="RuleBase" id="RU361195"/>
    </source>
</evidence>
<name>A0A0M3K734_ANISI</name>
<dbReference type="SMART" id="SM00523">
    <property type="entry name" value="DWA"/>
    <property type="match status" value="1"/>
</dbReference>
<evidence type="ECO:0000313" key="11">
    <source>
        <dbReference type="EMBL" id="VDK57063.1"/>
    </source>
</evidence>
<evidence type="ECO:0000256" key="6">
    <source>
        <dbReference type="ARBA" id="ARBA00023242"/>
    </source>
</evidence>
<proteinExistence type="inferred from homology"/>
<dbReference type="SMART" id="SM00524">
    <property type="entry name" value="DWB"/>
    <property type="match status" value="1"/>
</dbReference>
<dbReference type="PANTHER" id="PTHR13703:SF54">
    <property type="entry name" value="MOTHERS AGAINST DECAPENTAPLEGIC HOMOLOG"/>
    <property type="match status" value="1"/>
</dbReference>
<dbReference type="AlphaFoldDB" id="A0A0M3K734"/>
<accession>A0A0M3K734</accession>
<dbReference type="WBParaSite" id="ASIM_0001677501-mRNA-1">
    <property type="protein sequence ID" value="ASIM_0001677501-mRNA-1"/>
    <property type="gene ID" value="ASIM_0001677501"/>
</dbReference>
<evidence type="ECO:0000256" key="4">
    <source>
        <dbReference type="ARBA" id="ARBA00023015"/>
    </source>
</evidence>
<dbReference type="OrthoDB" id="5946219at2759"/>
<dbReference type="InterPro" id="IPR036578">
    <property type="entry name" value="SMAD_MH1_sf"/>
</dbReference>
<sequence length="472" mass="52651">MPEGKSRPSQNLGLIGSGPSKRIEAIRVDVVRDAVEGEQAVLMQRLWRLQTIQSADEKRARRRFNSLLRAFDTEDLAAILKAVETSGREIKQCAPGPPMDINEEMPGCSKDTAAHETEEDEEYDEALQPQKFEDSGLIPQIDKPMSMPYLCCKLWRWKDLQVDAALHRLDPLPWCRFGRVTMNNATVSCCNPYHYALWIIVAAESGADSEEESLVGGVNGTLPLGENSFLTNDTGFGDELTATSNMLPPSRAPPPVPDSAPLTPPNINTHHASSSTVYSWALMYRWEEKKRMDDKGVALRGAFVAVGLLADAVHDGQNVCSEWDLKKEVSFALIRQPDSKQISEDVWIYNSGSKPLFISMSSSSVSSQKSETIRRVSSGYCYRVHRFIASRTIANNAFYNHPLTTTNITSTDPKAHIITDNINTITQPQQDPANTHCFLNISVGKGWGSNYRRINHTDTPCRYEVIFVPDFI</sequence>
<evidence type="ECO:0000313" key="13">
    <source>
        <dbReference type="WBParaSite" id="ASIM_0001677501-mRNA-1"/>
    </source>
</evidence>
<keyword evidence="7" id="KW-0963">Cytoplasm</keyword>
<keyword evidence="4 7" id="KW-0805">Transcription regulation</keyword>
<comment type="similarity">
    <text evidence="1 7">Belongs to the dwarfin/SMAD family.</text>
</comment>
<dbReference type="GO" id="GO:0046872">
    <property type="term" value="F:metal ion binding"/>
    <property type="evidence" value="ECO:0007669"/>
    <property type="project" value="UniProtKB-KW"/>
</dbReference>
<dbReference type="InterPro" id="IPR008984">
    <property type="entry name" value="SMAD_FHA_dom_sf"/>
</dbReference>
<dbReference type="SUPFAM" id="SSF49879">
    <property type="entry name" value="SMAD/FHA domain"/>
    <property type="match status" value="1"/>
</dbReference>
<feature type="domain" description="MH2" evidence="10">
    <location>
        <begin position="280"/>
        <end position="472"/>
    </location>
</feature>
<keyword evidence="12" id="KW-1185">Reference proteome</keyword>
<dbReference type="GO" id="GO:0006357">
    <property type="term" value="P:regulation of transcription by RNA polymerase II"/>
    <property type="evidence" value="ECO:0007669"/>
    <property type="project" value="TreeGrafter"/>
</dbReference>
<evidence type="ECO:0000313" key="12">
    <source>
        <dbReference type="Proteomes" id="UP000267096"/>
    </source>
</evidence>
<evidence type="ECO:0000256" key="2">
    <source>
        <dbReference type="ARBA" id="ARBA00022723"/>
    </source>
</evidence>
<dbReference type="EMBL" id="UYRR01032879">
    <property type="protein sequence ID" value="VDK57063.1"/>
    <property type="molecule type" value="Genomic_DNA"/>
</dbReference>
<evidence type="ECO:0000256" key="5">
    <source>
        <dbReference type="ARBA" id="ARBA00023163"/>
    </source>
</evidence>
<evidence type="ECO:0000259" key="9">
    <source>
        <dbReference type="PROSITE" id="PS51075"/>
    </source>
</evidence>
<dbReference type="InterPro" id="IPR013019">
    <property type="entry name" value="MAD_homology_MH1"/>
</dbReference>